<evidence type="ECO:0000313" key="2">
    <source>
        <dbReference type="Proteomes" id="UP000828941"/>
    </source>
</evidence>
<name>A0ACB9KQG1_BAUVA</name>
<organism evidence="1 2">
    <name type="scientific">Bauhinia variegata</name>
    <name type="common">Purple orchid tree</name>
    <name type="synonym">Phanera variegata</name>
    <dbReference type="NCBI Taxonomy" id="167791"/>
    <lineage>
        <taxon>Eukaryota</taxon>
        <taxon>Viridiplantae</taxon>
        <taxon>Streptophyta</taxon>
        <taxon>Embryophyta</taxon>
        <taxon>Tracheophyta</taxon>
        <taxon>Spermatophyta</taxon>
        <taxon>Magnoliopsida</taxon>
        <taxon>eudicotyledons</taxon>
        <taxon>Gunneridae</taxon>
        <taxon>Pentapetalae</taxon>
        <taxon>rosids</taxon>
        <taxon>fabids</taxon>
        <taxon>Fabales</taxon>
        <taxon>Fabaceae</taxon>
        <taxon>Cercidoideae</taxon>
        <taxon>Cercideae</taxon>
        <taxon>Bauhiniinae</taxon>
        <taxon>Bauhinia</taxon>
    </lineage>
</organism>
<comment type="caution">
    <text evidence="1">The sequence shown here is derived from an EMBL/GenBank/DDBJ whole genome shotgun (WGS) entry which is preliminary data.</text>
</comment>
<proteinExistence type="predicted"/>
<accession>A0ACB9KQG1</accession>
<sequence>MEDQQELVFGAGSPSVDKTKQRWVPAKKGGDGGSSDEADSVSSAITSEASYMLQSLAAAATSFATDTPSDVSTPCSLLPFSASSSSLSIYHMDASNTSSPSVFLAGNLPDAEKMQVVSAGESESDHADNVKTQKEKIQFLQSGAPVPNDVMNEKGKEKSQEISDPAPNLPLPLIPISRVLKGIPQRPHFFPLRGFSELLSEKIIAALDQGFEDTVDQIHNLTKANGFSWEMVCDLWKAMGILELMGYNVLLIRRRLVEMTEVVVELEEKMLTIVELKSQADYHRMEKNRLLNMILSLKNKVEGEELNKEQLLKKVDILKEELSKYNDLIAILAMKPFGINN</sequence>
<gene>
    <name evidence="1" type="ORF">L6164_032893</name>
</gene>
<evidence type="ECO:0000313" key="1">
    <source>
        <dbReference type="EMBL" id="KAI4299430.1"/>
    </source>
</evidence>
<reference evidence="1 2" key="1">
    <citation type="journal article" date="2022" name="DNA Res.">
        <title>Chromosomal-level genome assembly of the orchid tree Bauhinia variegata (Leguminosae; Cercidoideae) supports the allotetraploid origin hypothesis of Bauhinia.</title>
        <authorList>
            <person name="Zhong Y."/>
            <person name="Chen Y."/>
            <person name="Zheng D."/>
            <person name="Pang J."/>
            <person name="Liu Y."/>
            <person name="Luo S."/>
            <person name="Meng S."/>
            <person name="Qian L."/>
            <person name="Wei D."/>
            <person name="Dai S."/>
            <person name="Zhou R."/>
        </authorList>
    </citation>
    <scope>NUCLEOTIDE SEQUENCE [LARGE SCALE GENOMIC DNA]</scope>
    <source>
        <strain evidence="1">BV-YZ2020</strain>
    </source>
</reference>
<keyword evidence="2" id="KW-1185">Reference proteome</keyword>
<protein>
    <submittedName>
        <fullName evidence="1">Uncharacterized protein</fullName>
    </submittedName>
</protein>
<dbReference type="Proteomes" id="UP000828941">
    <property type="component" value="Chromosome 13"/>
</dbReference>
<dbReference type="EMBL" id="CM039438">
    <property type="protein sequence ID" value="KAI4299430.1"/>
    <property type="molecule type" value="Genomic_DNA"/>
</dbReference>